<reference evidence="1" key="1">
    <citation type="submission" date="2023-03" db="EMBL/GenBank/DDBJ databases">
        <title>Massive genome expansion in bonnet fungi (Mycena s.s.) driven by repeated elements and novel gene families across ecological guilds.</title>
        <authorList>
            <consortium name="Lawrence Berkeley National Laboratory"/>
            <person name="Harder C.B."/>
            <person name="Miyauchi S."/>
            <person name="Viragh M."/>
            <person name="Kuo A."/>
            <person name="Thoen E."/>
            <person name="Andreopoulos B."/>
            <person name="Lu D."/>
            <person name="Skrede I."/>
            <person name="Drula E."/>
            <person name="Henrissat B."/>
            <person name="Morin E."/>
            <person name="Kohler A."/>
            <person name="Barry K."/>
            <person name="LaButti K."/>
            <person name="Morin E."/>
            <person name="Salamov A."/>
            <person name="Lipzen A."/>
            <person name="Mereny Z."/>
            <person name="Hegedus B."/>
            <person name="Baldrian P."/>
            <person name="Stursova M."/>
            <person name="Weitz H."/>
            <person name="Taylor A."/>
            <person name="Grigoriev I.V."/>
            <person name="Nagy L.G."/>
            <person name="Martin F."/>
            <person name="Kauserud H."/>
        </authorList>
    </citation>
    <scope>NUCLEOTIDE SEQUENCE</scope>
    <source>
        <strain evidence="1">9284</strain>
    </source>
</reference>
<evidence type="ECO:0000313" key="2">
    <source>
        <dbReference type="Proteomes" id="UP001221142"/>
    </source>
</evidence>
<comment type="caution">
    <text evidence="1">The sequence shown here is derived from an EMBL/GenBank/DDBJ whole genome shotgun (WGS) entry which is preliminary data.</text>
</comment>
<organism evidence="1 2">
    <name type="scientific">Roridomyces roridus</name>
    <dbReference type="NCBI Taxonomy" id="1738132"/>
    <lineage>
        <taxon>Eukaryota</taxon>
        <taxon>Fungi</taxon>
        <taxon>Dikarya</taxon>
        <taxon>Basidiomycota</taxon>
        <taxon>Agaricomycotina</taxon>
        <taxon>Agaricomycetes</taxon>
        <taxon>Agaricomycetidae</taxon>
        <taxon>Agaricales</taxon>
        <taxon>Marasmiineae</taxon>
        <taxon>Mycenaceae</taxon>
        <taxon>Roridomyces</taxon>
    </lineage>
</organism>
<keyword evidence="2" id="KW-1185">Reference proteome</keyword>
<dbReference type="EMBL" id="JARKIF010000025">
    <property type="protein sequence ID" value="KAJ7614778.1"/>
    <property type="molecule type" value="Genomic_DNA"/>
</dbReference>
<dbReference type="InterPro" id="IPR036537">
    <property type="entry name" value="Adaptor_Cbl_N_dom_sf"/>
</dbReference>
<proteinExistence type="predicted"/>
<dbReference type="Gene3D" id="1.20.930.20">
    <property type="entry name" value="Adaptor protein Cbl, N-terminal domain"/>
    <property type="match status" value="1"/>
</dbReference>
<dbReference type="InterPro" id="IPR059179">
    <property type="entry name" value="MLKL-like_MCAfunc"/>
</dbReference>
<accession>A0AAD7B9I5</accession>
<dbReference type="AlphaFoldDB" id="A0AAD7B9I5"/>
<gene>
    <name evidence="1" type="ORF">FB45DRAFT_1064462</name>
</gene>
<name>A0AAD7B9I5_9AGAR</name>
<dbReference type="GO" id="GO:0007166">
    <property type="term" value="P:cell surface receptor signaling pathway"/>
    <property type="evidence" value="ECO:0007669"/>
    <property type="project" value="InterPro"/>
</dbReference>
<dbReference type="CDD" id="cd21037">
    <property type="entry name" value="MLKL_NTD"/>
    <property type="match status" value="1"/>
</dbReference>
<sequence>MPPLRRIPFTARNRPTLPKQVSADALDATKVALKAVRSAADACAPLKSGVSAALVLLEMSERMKQNKRDAETLARRAAQLMLDIWDQTKHLNVPMSDGVERSLVEIETLFRAIETLFSEIKKEKLLRRLIRQDRHKAQIEEYARLVDLATSQFSINLQLSIHTAQLSLRDAQVAHISADEKRHDDVLSVSQMSEAERLLLTSLHTKMHRAIIASGLLFFFIDPAGCRCCPIEECYLTTPVQPARGLPNRIIRCNPSGIGPMIDEWQVEVPYVLGNKSGNVM</sequence>
<evidence type="ECO:0000313" key="1">
    <source>
        <dbReference type="EMBL" id="KAJ7614778.1"/>
    </source>
</evidence>
<protein>
    <submittedName>
        <fullName evidence="1">Uncharacterized protein</fullName>
    </submittedName>
</protein>
<dbReference type="Proteomes" id="UP001221142">
    <property type="component" value="Unassembled WGS sequence"/>
</dbReference>